<organism evidence="1">
    <name type="scientific">Sesamum angustifolium</name>
    <dbReference type="NCBI Taxonomy" id="2727405"/>
    <lineage>
        <taxon>Eukaryota</taxon>
        <taxon>Viridiplantae</taxon>
        <taxon>Streptophyta</taxon>
        <taxon>Embryophyta</taxon>
        <taxon>Tracheophyta</taxon>
        <taxon>Spermatophyta</taxon>
        <taxon>Magnoliopsida</taxon>
        <taxon>eudicotyledons</taxon>
        <taxon>Gunneridae</taxon>
        <taxon>Pentapetalae</taxon>
        <taxon>asterids</taxon>
        <taxon>lamiids</taxon>
        <taxon>Lamiales</taxon>
        <taxon>Pedaliaceae</taxon>
        <taxon>Sesamum</taxon>
    </lineage>
</organism>
<reference evidence="1" key="2">
    <citation type="journal article" date="2024" name="Plant">
        <title>Genomic evolution and insights into agronomic trait innovations of Sesamum species.</title>
        <authorList>
            <person name="Miao H."/>
            <person name="Wang L."/>
            <person name="Qu L."/>
            <person name="Liu H."/>
            <person name="Sun Y."/>
            <person name="Le M."/>
            <person name="Wang Q."/>
            <person name="Wei S."/>
            <person name="Zheng Y."/>
            <person name="Lin W."/>
            <person name="Duan Y."/>
            <person name="Cao H."/>
            <person name="Xiong S."/>
            <person name="Wang X."/>
            <person name="Wei L."/>
            <person name="Li C."/>
            <person name="Ma Q."/>
            <person name="Ju M."/>
            <person name="Zhao R."/>
            <person name="Li G."/>
            <person name="Mu C."/>
            <person name="Tian Q."/>
            <person name="Mei H."/>
            <person name="Zhang T."/>
            <person name="Gao T."/>
            <person name="Zhang H."/>
        </authorList>
    </citation>
    <scope>NUCLEOTIDE SEQUENCE</scope>
    <source>
        <strain evidence="1">G01</strain>
    </source>
</reference>
<evidence type="ECO:0000313" key="1">
    <source>
        <dbReference type="EMBL" id="KAL0284913.1"/>
    </source>
</evidence>
<sequence>MSKDIAESFLYINTARELWLELEARYAVSNGPIIYRLQREIVSATQGTLTMSAYFDKLKKLWTGWLVYFLIPCSYGASKEVANLKVADNLM</sequence>
<comment type="caution">
    <text evidence="1">The sequence shown here is derived from an EMBL/GenBank/DDBJ whole genome shotgun (WGS) entry which is preliminary data.</text>
</comment>
<dbReference type="EMBL" id="JACGWK010001625">
    <property type="protein sequence ID" value="KAL0284913.1"/>
    <property type="molecule type" value="Genomic_DNA"/>
</dbReference>
<reference evidence="1" key="1">
    <citation type="submission" date="2020-06" db="EMBL/GenBank/DDBJ databases">
        <authorList>
            <person name="Li T."/>
            <person name="Hu X."/>
            <person name="Zhang T."/>
            <person name="Song X."/>
            <person name="Zhang H."/>
            <person name="Dai N."/>
            <person name="Sheng W."/>
            <person name="Hou X."/>
            <person name="Wei L."/>
        </authorList>
    </citation>
    <scope>NUCLEOTIDE SEQUENCE</scope>
    <source>
        <strain evidence="1">G01</strain>
        <tissue evidence="1">Leaf</tissue>
    </source>
</reference>
<dbReference type="PANTHER" id="PTHR37610:SF40">
    <property type="entry name" value="OS01G0909600 PROTEIN"/>
    <property type="match status" value="1"/>
</dbReference>
<protein>
    <recommendedName>
        <fullName evidence="2">Retrotransposon gag domain-containing protein</fullName>
    </recommendedName>
</protein>
<accession>A0AAW2IU57</accession>
<dbReference type="AlphaFoldDB" id="A0AAW2IU57"/>
<gene>
    <name evidence="1" type="ORF">Sangu_2803300</name>
</gene>
<evidence type="ECO:0008006" key="2">
    <source>
        <dbReference type="Google" id="ProtNLM"/>
    </source>
</evidence>
<name>A0AAW2IU57_9LAMI</name>
<dbReference type="PANTHER" id="PTHR37610">
    <property type="entry name" value="CCHC-TYPE DOMAIN-CONTAINING PROTEIN"/>
    <property type="match status" value="1"/>
</dbReference>
<proteinExistence type="predicted"/>